<comment type="caution">
    <text evidence="1">The sequence shown here is derived from an EMBL/GenBank/DDBJ whole genome shotgun (WGS) entry which is preliminary data.</text>
</comment>
<organism evidence="1">
    <name type="scientific">bioreactor metagenome</name>
    <dbReference type="NCBI Taxonomy" id="1076179"/>
    <lineage>
        <taxon>unclassified sequences</taxon>
        <taxon>metagenomes</taxon>
        <taxon>ecological metagenomes</taxon>
    </lineage>
</organism>
<protein>
    <submittedName>
        <fullName evidence="1">Uncharacterized protein</fullName>
    </submittedName>
</protein>
<proteinExistence type="predicted"/>
<gene>
    <name evidence="1" type="ORF">SDC9_153873</name>
</gene>
<sequence>MRKFEFSKQEWLRNEKTQIYVEFTSILEKIDIFYTKEIMSYTLERESFKLYRNLIENYMDNNSGKLALYLPFDIHSEIVSFYVKVMRELIEYEDTDTIAEERVDDVLKCIRRIVDMMRKDIGTNKE</sequence>
<reference evidence="1" key="1">
    <citation type="submission" date="2019-08" db="EMBL/GenBank/DDBJ databases">
        <authorList>
            <person name="Kucharzyk K."/>
            <person name="Murdoch R.W."/>
            <person name="Higgins S."/>
            <person name="Loffler F."/>
        </authorList>
    </citation>
    <scope>NUCLEOTIDE SEQUENCE</scope>
</reference>
<dbReference type="EMBL" id="VSSQ01052542">
    <property type="protein sequence ID" value="MPN06617.1"/>
    <property type="molecule type" value="Genomic_DNA"/>
</dbReference>
<name>A0A645EXI3_9ZZZZ</name>
<dbReference type="AlphaFoldDB" id="A0A645EXI3"/>
<accession>A0A645EXI3</accession>
<evidence type="ECO:0000313" key="1">
    <source>
        <dbReference type="EMBL" id="MPN06617.1"/>
    </source>
</evidence>